<evidence type="ECO:0000313" key="1">
    <source>
        <dbReference type="EMBL" id="MBR0664709.1"/>
    </source>
</evidence>
<evidence type="ECO:0000313" key="2">
    <source>
        <dbReference type="Proteomes" id="UP001196870"/>
    </source>
</evidence>
<comment type="caution">
    <text evidence="1">The sequence shown here is derived from an EMBL/GenBank/DDBJ whole genome shotgun (WGS) entry which is preliminary data.</text>
</comment>
<proteinExistence type="predicted"/>
<name>A0ABS5EWN0_9PROT</name>
<dbReference type="Proteomes" id="UP001196870">
    <property type="component" value="Unassembled WGS sequence"/>
</dbReference>
<dbReference type="EMBL" id="JAAGBB010000010">
    <property type="protein sequence ID" value="MBR0664709.1"/>
    <property type="molecule type" value="Genomic_DNA"/>
</dbReference>
<accession>A0ABS5EWN0</accession>
<gene>
    <name evidence="1" type="ORF">GXW71_10130</name>
</gene>
<dbReference type="RefSeq" id="WP_211852375.1">
    <property type="nucleotide sequence ID" value="NZ_JAAGBB010000010.1"/>
</dbReference>
<organism evidence="1 2">
    <name type="scientific">Plastoroseomonas hellenica</name>
    <dbReference type="NCBI Taxonomy" id="2687306"/>
    <lineage>
        <taxon>Bacteria</taxon>
        <taxon>Pseudomonadati</taxon>
        <taxon>Pseudomonadota</taxon>
        <taxon>Alphaproteobacteria</taxon>
        <taxon>Acetobacterales</taxon>
        <taxon>Acetobacteraceae</taxon>
        <taxon>Plastoroseomonas</taxon>
    </lineage>
</organism>
<reference evidence="2" key="1">
    <citation type="journal article" date="2021" name="Syst. Appl. Microbiol.">
        <title>Roseomonas hellenica sp. nov., isolated from roots of wild-growing Alkanna tinctoria.</title>
        <authorList>
            <person name="Rat A."/>
            <person name="Naranjo H.D."/>
            <person name="Lebbe L."/>
            <person name="Cnockaert M."/>
            <person name="Krigas N."/>
            <person name="Grigoriadou K."/>
            <person name="Maloupa E."/>
            <person name="Willems A."/>
        </authorList>
    </citation>
    <scope>NUCLEOTIDE SEQUENCE [LARGE SCALE GENOMIC DNA]</scope>
    <source>
        <strain evidence="2">LMG 31523</strain>
    </source>
</reference>
<keyword evidence="2" id="KW-1185">Reference proteome</keyword>
<protein>
    <submittedName>
        <fullName evidence="1">Uncharacterized protein</fullName>
    </submittedName>
</protein>
<sequence length="160" mass="17197">MAAPSNVVPFPPTRILADQIDRASDAVPDVREVLNLAEAFEIDPPSMDLQAQVEEAVAGYVEANIPPERGARREAALRAILDEFVERARAAAEVSQEAWAAAEQAHARLSDEQQRRGDADLEVLQRCLDKLTHDAARYRALPPCGRGTRGCSGSGDGAPG</sequence>